<evidence type="ECO:0000256" key="5">
    <source>
        <dbReference type="ARBA" id="ARBA00022692"/>
    </source>
</evidence>
<keyword evidence="5" id="KW-0812">Transmembrane</keyword>
<dbReference type="AlphaFoldDB" id="A0A978W4M2"/>
<dbReference type="GO" id="GO:0004497">
    <property type="term" value="F:monooxygenase activity"/>
    <property type="evidence" value="ECO:0007669"/>
    <property type="project" value="UniProtKB-KW"/>
</dbReference>
<evidence type="ECO:0000256" key="8">
    <source>
        <dbReference type="ARBA" id="ARBA00023002"/>
    </source>
</evidence>
<keyword evidence="10" id="KW-0503">Monooxygenase</keyword>
<evidence type="ECO:0000256" key="2">
    <source>
        <dbReference type="ARBA" id="ARBA00004167"/>
    </source>
</evidence>
<evidence type="ECO:0000256" key="7">
    <source>
        <dbReference type="ARBA" id="ARBA00022989"/>
    </source>
</evidence>
<keyword evidence="7" id="KW-1133">Transmembrane helix</keyword>
<keyword evidence="6" id="KW-0479">Metal-binding</keyword>
<dbReference type="Proteomes" id="UP000813462">
    <property type="component" value="Unassembled WGS sequence"/>
</dbReference>
<keyword evidence="4" id="KW-0349">Heme</keyword>
<evidence type="ECO:0000313" key="13">
    <source>
        <dbReference type="Proteomes" id="UP000813462"/>
    </source>
</evidence>
<protein>
    <submittedName>
        <fullName evidence="12">Uncharacterized protein</fullName>
    </submittedName>
</protein>
<keyword evidence="9" id="KW-0408">Iron</keyword>
<evidence type="ECO:0000256" key="9">
    <source>
        <dbReference type="ARBA" id="ARBA00023004"/>
    </source>
</evidence>
<evidence type="ECO:0000256" key="6">
    <source>
        <dbReference type="ARBA" id="ARBA00022723"/>
    </source>
</evidence>
<dbReference type="GO" id="GO:0016020">
    <property type="term" value="C:membrane"/>
    <property type="evidence" value="ECO:0007669"/>
    <property type="project" value="UniProtKB-SubCell"/>
</dbReference>
<dbReference type="PANTHER" id="PTHR47953:SF19">
    <property type="entry name" value="OS06G0641600 PROTEIN"/>
    <property type="match status" value="1"/>
</dbReference>
<accession>A0A978W4M2</accession>
<dbReference type="GO" id="GO:0005506">
    <property type="term" value="F:iron ion binding"/>
    <property type="evidence" value="ECO:0007669"/>
    <property type="project" value="InterPro"/>
</dbReference>
<keyword evidence="11" id="KW-0472">Membrane</keyword>
<comment type="similarity">
    <text evidence="3">Belongs to the cytochrome P450 family.</text>
</comment>
<dbReference type="PANTHER" id="PTHR47953">
    <property type="entry name" value="OS08G0105600 PROTEIN"/>
    <property type="match status" value="1"/>
</dbReference>
<evidence type="ECO:0000313" key="12">
    <source>
        <dbReference type="EMBL" id="KAH7546906.1"/>
    </source>
</evidence>
<gene>
    <name evidence="12" type="ORF">FEM48_Zijuj01G0250400</name>
</gene>
<evidence type="ECO:0000256" key="3">
    <source>
        <dbReference type="ARBA" id="ARBA00010617"/>
    </source>
</evidence>
<evidence type="ECO:0000256" key="10">
    <source>
        <dbReference type="ARBA" id="ARBA00023033"/>
    </source>
</evidence>
<evidence type="ECO:0000256" key="1">
    <source>
        <dbReference type="ARBA" id="ARBA00001971"/>
    </source>
</evidence>
<dbReference type="GO" id="GO:0020037">
    <property type="term" value="F:heme binding"/>
    <property type="evidence" value="ECO:0007669"/>
    <property type="project" value="InterPro"/>
</dbReference>
<comment type="cofactor">
    <cofactor evidence="1">
        <name>heme</name>
        <dbReference type="ChEBI" id="CHEBI:30413"/>
    </cofactor>
</comment>
<dbReference type="EMBL" id="JAEACU010000001">
    <property type="protein sequence ID" value="KAH7546906.1"/>
    <property type="molecule type" value="Genomic_DNA"/>
</dbReference>
<proteinExistence type="inferred from homology"/>
<evidence type="ECO:0000256" key="11">
    <source>
        <dbReference type="ARBA" id="ARBA00023136"/>
    </source>
</evidence>
<reference evidence="12" key="1">
    <citation type="journal article" date="2021" name="Front. Plant Sci.">
        <title>Chromosome-Scale Genome Assembly for Chinese Sour Jujube and Insights Into Its Genome Evolution and Domestication Signature.</title>
        <authorList>
            <person name="Shen L.-Y."/>
            <person name="Luo H."/>
            <person name="Wang X.-L."/>
            <person name="Wang X.-M."/>
            <person name="Qiu X.-J."/>
            <person name="Liu H."/>
            <person name="Zhou S.-S."/>
            <person name="Jia K.-H."/>
            <person name="Nie S."/>
            <person name="Bao Y.-T."/>
            <person name="Zhang R.-G."/>
            <person name="Yun Q.-Z."/>
            <person name="Chai Y.-H."/>
            <person name="Lu J.-Y."/>
            <person name="Li Y."/>
            <person name="Zhao S.-W."/>
            <person name="Mao J.-F."/>
            <person name="Jia S.-G."/>
            <person name="Mao Y.-M."/>
        </authorList>
    </citation>
    <scope>NUCLEOTIDE SEQUENCE</scope>
    <source>
        <strain evidence="12">AT0</strain>
        <tissue evidence="12">Leaf</tissue>
    </source>
</reference>
<dbReference type="InterPro" id="IPR052306">
    <property type="entry name" value="CYP450_71D"/>
</dbReference>
<organism evidence="12 13">
    <name type="scientific">Ziziphus jujuba var. spinosa</name>
    <dbReference type="NCBI Taxonomy" id="714518"/>
    <lineage>
        <taxon>Eukaryota</taxon>
        <taxon>Viridiplantae</taxon>
        <taxon>Streptophyta</taxon>
        <taxon>Embryophyta</taxon>
        <taxon>Tracheophyta</taxon>
        <taxon>Spermatophyta</taxon>
        <taxon>Magnoliopsida</taxon>
        <taxon>eudicotyledons</taxon>
        <taxon>Gunneridae</taxon>
        <taxon>Pentapetalae</taxon>
        <taxon>rosids</taxon>
        <taxon>fabids</taxon>
        <taxon>Rosales</taxon>
        <taxon>Rhamnaceae</taxon>
        <taxon>Paliureae</taxon>
        <taxon>Ziziphus</taxon>
    </lineage>
</organism>
<comment type="caution">
    <text evidence="12">The sequence shown here is derived from an EMBL/GenBank/DDBJ whole genome shotgun (WGS) entry which is preliminary data.</text>
</comment>
<keyword evidence="8" id="KW-0560">Oxidoreductase</keyword>
<name>A0A978W4M2_ZIZJJ</name>
<dbReference type="GO" id="GO:0016705">
    <property type="term" value="F:oxidoreductase activity, acting on paired donors, with incorporation or reduction of molecular oxygen"/>
    <property type="evidence" value="ECO:0007669"/>
    <property type="project" value="InterPro"/>
</dbReference>
<sequence length="89" mass="10394">MDMGYLSKPREQILSISHLVLEGEFAQECYFDLINVELPLALLLYHFDWKLPNGMKHEELDMTESFGVTVRRKDDLQVIPIAYHDPESI</sequence>
<evidence type="ECO:0000256" key="4">
    <source>
        <dbReference type="ARBA" id="ARBA00022617"/>
    </source>
</evidence>
<comment type="subcellular location">
    <subcellularLocation>
        <location evidence="2">Membrane</location>
        <topology evidence="2">Single-pass membrane protein</topology>
    </subcellularLocation>
</comment>
<dbReference type="SUPFAM" id="SSF48264">
    <property type="entry name" value="Cytochrome P450"/>
    <property type="match status" value="1"/>
</dbReference>
<dbReference type="InterPro" id="IPR036396">
    <property type="entry name" value="Cyt_P450_sf"/>
</dbReference>